<dbReference type="InterPro" id="IPR003714">
    <property type="entry name" value="PhoH"/>
</dbReference>
<dbReference type="SUPFAM" id="SSF88723">
    <property type="entry name" value="PIN domain-like"/>
    <property type="match status" value="1"/>
</dbReference>
<accession>A0A381XYP0</accession>
<sequence length="441" mass="49976">MSEKRKLFVIDTNVVLHDSTCIHQFEENDIVVPISVLEELDHFKRGNEQLHFNAREFLRQLDELSNQKSTDDSNLQDQKQGKVRVVVNHNWHPDVKAAFQEDCPDHRILNCAYKLSNNNSERETILISKDTNMRLKARSLGITAEDYTTDRIMNLDSVYTGSRLVEDAPGAAIETLINTGQIGLPAFPSITKPKANENFIIRNGTKSALATYNAIEDKILRVEKMPAYGILPRNAEQSFALHMVTDNKVPLVTLSGKAGTGKTLIALAGALKCRSDYRKIYLARPIVPLSNRDLGFLPGDIQSKMDPYMQPLFDNLSVIRHQFRAKDKRVKKINQMLEDEKLLITPLAYIRGRSLQRSFFIVDEAQNLTPHEVKTIITRAGDGTKIVFTGDIQQIDHPYLDKRSNGLTYLTSRMKDQDMYAHITLEKGERSQLADLASELL</sequence>
<dbReference type="FunFam" id="3.40.50.300:FF:000013">
    <property type="entry name" value="PhoH family ATPase"/>
    <property type="match status" value="1"/>
</dbReference>
<reference evidence="5" key="1">
    <citation type="submission" date="2018-05" db="EMBL/GenBank/DDBJ databases">
        <authorList>
            <person name="Lanie J.A."/>
            <person name="Ng W.-L."/>
            <person name="Kazmierczak K.M."/>
            <person name="Andrzejewski T.M."/>
            <person name="Davidsen T.M."/>
            <person name="Wayne K.J."/>
            <person name="Tettelin H."/>
            <person name="Glass J.I."/>
            <person name="Rusch D."/>
            <person name="Podicherti R."/>
            <person name="Tsui H.-C.T."/>
            <person name="Winkler M.E."/>
        </authorList>
    </citation>
    <scope>NUCLEOTIDE SEQUENCE</scope>
</reference>
<keyword evidence="2" id="KW-0067">ATP-binding</keyword>
<dbReference type="SMART" id="SM00670">
    <property type="entry name" value="PINc"/>
    <property type="match status" value="1"/>
</dbReference>
<dbReference type="InterPro" id="IPR027417">
    <property type="entry name" value="P-loop_NTPase"/>
</dbReference>
<dbReference type="Pfam" id="PF13638">
    <property type="entry name" value="PIN_4"/>
    <property type="match status" value="1"/>
</dbReference>
<dbReference type="Gene3D" id="3.40.50.300">
    <property type="entry name" value="P-loop containing nucleotide triphosphate hydrolases"/>
    <property type="match status" value="1"/>
</dbReference>
<dbReference type="PANTHER" id="PTHR30473:SF2">
    <property type="entry name" value="PIN DOMAIN-CONTAINING PROTEIN"/>
    <property type="match status" value="1"/>
</dbReference>
<dbReference type="CDD" id="cd09883">
    <property type="entry name" value="PIN_VapC_PhoHL-ATPase"/>
    <property type="match status" value="1"/>
</dbReference>
<dbReference type="InterPro" id="IPR002716">
    <property type="entry name" value="PIN_dom"/>
</dbReference>
<name>A0A381XYP0_9ZZZZ</name>
<dbReference type="PANTHER" id="PTHR30473">
    <property type="entry name" value="PROTEIN PHOH"/>
    <property type="match status" value="1"/>
</dbReference>
<dbReference type="GO" id="GO:0005524">
    <property type="term" value="F:ATP binding"/>
    <property type="evidence" value="ECO:0007669"/>
    <property type="project" value="UniProtKB-KW"/>
</dbReference>
<organism evidence="5">
    <name type="scientific">marine metagenome</name>
    <dbReference type="NCBI Taxonomy" id="408172"/>
    <lineage>
        <taxon>unclassified sequences</taxon>
        <taxon>metagenomes</taxon>
        <taxon>ecological metagenomes</taxon>
    </lineage>
</organism>
<dbReference type="Gene3D" id="3.40.50.1010">
    <property type="entry name" value="5'-nuclease"/>
    <property type="match status" value="1"/>
</dbReference>
<comment type="similarity">
    <text evidence="3">In the N-terminal section; belongs to the PINc/VapC protein family.</text>
</comment>
<proteinExistence type="inferred from homology"/>
<dbReference type="AlphaFoldDB" id="A0A381XYP0"/>
<protein>
    <recommendedName>
        <fullName evidence="4">PIN domain-containing protein</fullName>
    </recommendedName>
</protein>
<keyword evidence="1" id="KW-0547">Nucleotide-binding</keyword>
<dbReference type="SUPFAM" id="SSF52540">
    <property type="entry name" value="P-loop containing nucleoside triphosphate hydrolases"/>
    <property type="match status" value="1"/>
</dbReference>
<dbReference type="GO" id="GO:0005829">
    <property type="term" value="C:cytosol"/>
    <property type="evidence" value="ECO:0007669"/>
    <property type="project" value="TreeGrafter"/>
</dbReference>
<feature type="domain" description="PIN" evidence="4">
    <location>
        <begin position="6"/>
        <end position="135"/>
    </location>
</feature>
<evidence type="ECO:0000313" key="5">
    <source>
        <dbReference type="EMBL" id="SVA69562.1"/>
    </source>
</evidence>
<gene>
    <name evidence="5" type="ORF">METZ01_LOCUS122416</name>
</gene>
<evidence type="ECO:0000256" key="3">
    <source>
        <dbReference type="ARBA" id="ARBA00046345"/>
    </source>
</evidence>
<dbReference type="EMBL" id="UINC01016765">
    <property type="protein sequence ID" value="SVA69562.1"/>
    <property type="molecule type" value="Genomic_DNA"/>
</dbReference>
<evidence type="ECO:0000256" key="2">
    <source>
        <dbReference type="ARBA" id="ARBA00022840"/>
    </source>
</evidence>
<dbReference type="Pfam" id="PF02562">
    <property type="entry name" value="PhoH"/>
    <property type="match status" value="1"/>
</dbReference>
<evidence type="ECO:0000256" key="1">
    <source>
        <dbReference type="ARBA" id="ARBA00022741"/>
    </source>
</evidence>
<evidence type="ECO:0000259" key="4">
    <source>
        <dbReference type="SMART" id="SM00670"/>
    </source>
</evidence>
<dbReference type="InterPro" id="IPR029060">
    <property type="entry name" value="PIN-like_dom_sf"/>
</dbReference>
<dbReference type="InterPro" id="IPR051451">
    <property type="entry name" value="PhoH2-like"/>
</dbReference>